<proteinExistence type="predicted"/>
<keyword evidence="3" id="KW-1185">Reference proteome</keyword>
<protein>
    <recommendedName>
        <fullName evidence="1">NmrA-like domain-containing protein</fullName>
    </recommendedName>
</protein>
<dbReference type="Proteomes" id="UP001302676">
    <property type="component" value="Unassembled WGS sequence"/>
</dbReference>
<dbReference type="AlphaFoldDB" id="A0AAN6ZJC9"/>
<organism evidence="2 3">
    <name type="scientific">Dichotomopilus funicola</name>
    <dbReference type="NCBI Taxonomy" id="1934379"/>
    <lineage>
        <taxon>Eukaryota</taxon>
        <taxon>Fungi</taxon>
        <taxon>Dikarya</taxon>
        <taxon>Ascomycota</taxon>
        <taxon>Pezizomycotina</taxon>
        <taxon>Sordariomycetes</taxon>
        <taxon>Sordariomycetidae</taxon>
        <taxon>Sordariales</taxon>
        <taxon>Chaetomiaceae</taxon>
        <taxon>Dichotomopilus</taxon>
    </lineage>
</organism>
<dbReference type="GeneID" id="87818731"/>
<gene>
    <name evidence="2" type="ORF">C8A04DRAFT_32501</name>
</gene>
<evidence type="ECO:0000313" key="3">
    <source>
        <dbReference type="Proteomes" id="UP001302676"/>
    </source>
</evidence>
<dbReference type="InterPro" id="IPR036291">
    <property type="entry name" value="NAD(P)-bd_dom_sf"/>
</dbReference>
<accession>A0AAN6ZJC9</accession>
<reference evidence="2" key="2">
    <citation type="submission" date="2023-05" db="EMBL/GenBank/DDBJ databases">
        <authorList>
            <consortium name="Lawrence Berkeley National Laboratory"/>
            <person name="Steindorff A."/>
            <person name="Hensen N."/>
            <person name="Bonometti L."/>
            <person name="Westerberg I."/>
            <person name="Brannstrom I.O."/>
            <person name="Guillou S."/>
            <person name="Cros-Aarteil S."/>
            <person name="Calhoun S."/>
            <person name="Haridas S."/>
            <person name="Kuo A."/>
            <person name="Mondo S."/>
            <person name="Pangilinan J."/>
            <person name="Riley R."/>
            <person name="Labutti K."/>
            <person name="Andreopoulos B."/>
            <person name="Lipzen A."/>
            <person name="Chen C."/>
            <person name="Yanf M."/>
            <person name="Daum C."/>
            <person name="Ng V."/>
            <person name="Clum A."/>
            <person name="Ohm R."/>
            <person name="Martin F."/>
            <person name="Silar P."/>
            <person name="Natvig D."/>
            <person name="Lalanne C."/>
            <person name="Gautier V."/>
            <person name="Ament-Velasquez S.L."/>
            <person name="Kruys A."/>
            <person name="Hutchinson M.I."/>
            <person name="Powell A.J."/>
            <person name="Barry K."/>
            <person name="Miller A.N."/>
            <person name="Grigoriev I.V."/>
            <person name="Debuchy R."/>
            <person name="Gladieux P."/>
            <person name="Thoren M.H."/>
            <person name="Johannesson H."/>
        </authorList>
    </citation>
    <scope>NUCLEOTIDE SEQUENCE</scope>
    <source>
        <strain evidence="2">CBS 141.50</strain>
    </source>
</reference>
<dbReference type="PANTHER" id="PTHR47129">
    <property type="entry name" value="QUINONE OXIDOREDUCTASE 2"/>
    <property type="match status" value="1"/>
</dbReference>
<name>A0AAN6ZJC9_9PEZI</name>
<dbReference type="RefSeq" id="XP_062633374.1">
    <property type="nucleotide sequence ID" value="XM_062782118.1"/>
</dbReference>
<evidence type="ECO:0000259" key="1">
    <source>
        <dbReference type="Pfam" id="PF05368"/>
    </source>
</evidence>
<dbReference type="Gene3D" id="3.40.50.720">
    <property type="entry name" value="NAD(P)-binding Rossmann-like Domain"/>
    <property type="match status" value="1"/>
</dbReference>
<dbReference type="EMBL" id="MU853643">
    <property type="protein sequence ID" value="KAK4140003.1"/>
    <property type="molecule type" value="Genomic_DNA"/>
</dbReference>
<dbReference type="PANTHER" id="PTHR47129:SF1">
    <property type="entry name" value="NMRA-LIKE DOMAIN-CONTAINING PROTEIN"/>
    <property type="match status" value="1"/>
</dbReference>
<feature type="domain" description="NmrA-like" evidence="1">
    <location>
        <begin position="4"/>
        <end position="269"/>
    </location>
</feature>
<dbReference type="Pfam" id="PF05368">
    <property type="entry name" value="NmrA"/>
    <property type="match status" value="1"/>
</dbReference>
<dbReference type="Gene3D" id="3.90.25.10">
    <property type="entry name" value="UDP-galactose 4-epimerase, domain 1"/>
    <property type="match status" value="1"/>
</dbReference>
<reference evidence="2" key="1">
    <citation type="journal article" date="2023" name="Mol. Phylogenet. Evol.">
        <title>Genome-scale phylogeny and comparative genomics of the fungal order Sordariales.</title>
        <authorList>
            <person name="Hensen N."/>
            <person name="Bonometti L."/>
            <person name="Westerberg I."/>
            <person name="Brannstrom I.O."/>
            <person name="Guillou S."/>
            <person name="Cros-Aarteil S."/>
            <person name="Calhoun S."/>
            <person name="Haridas S."/>
            <person name="Kuo A."/>
            <person name="Mondo S."/>
            <person name="Pangilinan J."/>
            <person name="Riley R."/>
            <person name="LaButti K."/>
            <person name="Andreopoulos B."/>
            <person name="Lipzen A."/>
            <person name="Chen C."/>
            <person name="Yan M."/>
            <person name="Daum C."/>
            <person name="Ng V."/>
            <person name="Clum A."/>
            <person name="Steindorff A."/>
            <person name="Ohm R.A."/>
            <person name="Martin F."/>
            <person name="Silar P."/>
            <person name="Natvig D.O."/>
            <person name="Lalanne C."/>
            <person name="Gautier V."/>
            <person name="Ament-Velasquez S.L."/>
            <person name="Kruys A."/>
            <person name="Hutchinson M.I."/>
            <person name="Powell A.J."/>
            <person name="Barry K."/>
            <person name="Miller A.N."/>
            <person name="Grigoriev I.V."/>
            <person name="Debuchy R."/>
            <person name="Gladieux P."/>
            <person name="Hiltunen Thoren M."/>
            <person name="Johannesson H."/>
        </authorList>
    </citation>
    <scope>NUCLEOTIDE SEQUENCE</scope>
    <source>
        <strain evidence="2">CBS 141.50</strain>
    </source>
</reference>
<comment type="caution">
    <text evidence="2">The sequence shown here is derived from an EMBL/GenBank/DDBJ whole genome shotgun (WGS) entry which is preliminary data.</text>
</comment>
<dbReference type="SUPFAM" id="SSF51735">
    <property type="entry name" value="NAD(P)-binding Rossmann-fold domains"/>
    <property type="match status" value="1"/>
</dbReference>
<dbReference type="InterPro" id="IPR008030">
    <property type="entry name" value="NmrA-like"/>
</dbReference>
<sequence>MAIIGIFPASGALGTSTYTHLLKLVPGNEVILINRYPQKIPQSHISAGVKVRKASFENSPSELQAAFSGIDTLFLISYPSHVHDYRTKVHLPAVDAAKGAGVKHIFYASLGFGGDYKKSSRAEVMQAHLDTERYLAKLASEDPSFTYTVIREGLYAESTPIYTAFFVPSEPVSEDNGVIQIPHDGSGPGVAWVKRDELGEASARLIAGFHIAAAAGENDQKRWEYVNKTVLLTGPKVWSLAETVAVLSQIAGREVKIKQVSVDEYVKLPKVLDKFGKEELARTWATAWDAIRDGETAVVTGELEKILGRELEAFDVAARKHFGRE</sequence>
<dbReference type="InterPro" id="IPR052718">
    <property type="entry name" value="NmrA-type_oxidoreductase"/>
</dbReference>
<evidence type="ECO:0000313" key="2">
    <source>
        <dbReference type="EMBL" id="KAK4140003.1"/>
    </source>
</evidence>